<evidence type="ECO:0000259" key="2">
    <source>
        <dbReference type="PROSITE" id="PS50943"/>
    </source>
</evidence>
<dbReference type="InterPro" id="IPR001387">
    <property type="entry name" value="Cro/C1-type_HTH"/>
</dbReference>
<comment type="caution">
    <text evidence="3">The sequence shown here is derived from an EMBL/GenBank/DDBJ whole genome shotgun (WGS) entry which is preliminary data.</text>
</comment>
<accession>A0ABW4YNF9</accession>
<dbReference type="Pfam" id="PF01381">
    <property type="entry name" value="HTH_3"/>
    <property type="match status" value="1"/>
</dbReference>
<reference evidence="4" key="1">
    <citation type="journal article" date="2019" name="Int. J. Syst. Evol. Microbiol.">
        <title>The Global Catalogue of Microorganisms (GCM) 10K type strain sequencing project: providing services to taxonomists for standard genome sequencing and annotation.</title>
        <authorList>
            <consortium name="The Broad Institute Genomics Platform"/>
            <consortium name="The Broad Institute Genome Sequencing Center for Infectious Disease"/>
            <person name="Wu L."/>
            <person name="Ma J."/>
        </authorList>
    </citation>
    <scope>NUCLEOTIDE SEQUENCE [LARGE SCALE GENOMIC DNA]</scope>
    <source>
        <strain evidence="4">GH52</strain>
    </source>
</reference>
<keyword evidence="4" id="KW-1185">Reference proteome</keyword>
<dbReference type="SMART" id="SM00530">
    <property type="entry name" value="HTH_XRE"/>
    <property type="match status" value="1"/>
</dbReference>
<dbReference type="SUPFAM" id="SSF47413">
    <property type="entry name" value="lambda repressor-like DNA-binding domains"/>
    <property type="match status" value="1"/>
</dbReference>
<dbReference type="CDD" id="cd00093">
    <property type="entry name" value="HTH_XRE"/>
    <property type="match status" value="1"/>
</dbReference>
<dbReference type="EMBL" id="JBHUHO010000038">
    <property type="protein sequence ID" value="MFD2117260.1"/>
    <property type="molecule type" value="Genomic_DNA"/>
</dbReference>
<feature type="domain" description="HTH cro/C1-type" evidence="2">
    <location>
        <begin position="8"/>
        <end position="68"/>
    </location>
</feature>
<gene>
    <name evidence="3" type="ORF">ACFSJH_16140</name>
</gene>
<protein>
    <submittedName>
        <fullName evidence="3">Helix-turn-helix domain-containing protein</fullName>
    </submittedName>
</protein>
<sequence length="111" mass="12910">MRTIGEAIRELRTARGLSLEELAEQMNKRYGSTINKGMISKWENGIGDPRLENVRQLALFFDVSLDHLLGINHSVEIETIAAHHDGEEWTEEELEEIEAFKRFVKMKRQEK</sequence>
<keyword evidence="1" id="KW-0238">DNA-binding</keyword>
<dbReference type="Gene3D" id="1.10.260.40">
    <property type="entry name" value="lambda repressor-like DNA-binding domains"/>
    <property type="match status" value="1"/>
</dbReference>
<name>A0ABW4YNF9_9BACL</name>
<evidence type="ECO:0000313" key="4">
    <source>
        <dbReference type="Proteomes" id="UP001597362"/>
    </source>
</evidence>
<dbReference type="PANTHER" id="PTHR46558">
    <property type="entry name" value="TRACRIPTIONAL REGULATORY PROTEIN-RELATED-RELATED"/>
    <property type="match status" value="1"/>
</dbReference>
<organism evidence="3 4">
    <name type="scientific">Paenibacillus yanchengensis</name>
    <dbReference type="NCBI Taxonomy" id="2035833"/>
    <lineage>
        <taxon>Bacteria</taxon>
        <taxon>Bacillati</taxon>
        <taxon>Bacillota</taxon>
        <taxon>Bacilli</taxon>
        <taxon>Bacillales</taxon>
        <taxon>Paenibacillaceae</taxon>
        <taxon>Paenibacillus</taxon>
    </lineage>
</organism>
<evidence type="ECO:0000313" key="3">
    <source>
        <dbReference type="EMBL" id="MFD2117260.1"/>
    </source>
</evidence>
<dbReference type="RefSeq" id="WP_377774257.1">
    <property type="nucleotide sequence ID" value="NZ_JBHUHO010000038.1"/>
</dbReference>
<evidence type="ECO:0000256" key="1">
    <source>
        <dbReference type="ARBA" id="ARBA00023125"/>
    </source>
</evidence>
<dbReference type="Proteomes" id="UP001597362">
    <property type="component" value="Unassembled WGS sequence"/>
</dbReference>
<dbReference type="PROSITE" id="PS50943">
    <property type="entry name" value="HTH_CROC1"/>
    <property type="match status" value="1"/>
</dbReference>
<dbReference type="InterPro" id="IPR010982">
    <property type="entry name" value="Lambda_DNA-bd_dom_sf"/>
</dbReference>
<proteinExistence type="predicted"/>
<dbReference type="PANTHER" id="PTHR46558:SF11">
    <property type="entry name" value="HTH-TYPE TRANSCRIPTIONAL REGULATOR XRE"/>
    <property type="match status" value="1"/>
</dbReference>